<protein>
    <submittedName>
        <fullName evidence="2">CB1 cannabinoid receptor-interacting protein 1</fullName>
    </submittedName>
</protein>
<evidence type="ECO:0000313" key="2">
    <source>
        <dbReference type="WBParaSite" id="JU765_v2.g5537.t2"/>
    </source>
</evidence>
<evidence type="ECO:0000313" key="1">
    <source>
        <dbReference type="Proteomes" id="UP000887576"/>
    </source>
</evidence>
<dbReference type="Proteomes" id="UP000887576">
    <property type="component" value="Unplaced"/>
</dbReference>
<accession>A0AC34RDA0</accession>
<sequence length="182" mass="20701">MATEKAYLSSFNLIKTEKVKKKSNGKERNLFPFFVTLDFRDAEKNDPIAFKQDGNRFGTSPRTIKFCSESKYRITLKTTPVVEFHNLHVGGSDLELRCDRPQSGEYEALWNTVGFEPTKNAERTDLDVILRGPGGTLKWTLQAKFYAKSNSHAEWGQKLDFIQLSCSVDPTGNITVTEEQVR</sequence>
<dbReference type="WBParaSite" id="JU765_v2.g5537.t2">
    <property type="protein sequence ID" value="JU765_v2.g5537.t2"/>
    <property type="gene ID" value="JU765_v2.g5537"/>
</dbReference>
<reference evidence="2" key="1">
    <citation type="submission" date="2022-11" db="UniProtKB">
        <authorList>
            <consortium name="WormBaseParasite"/>
        </authorList>
    </citation>
    <scope>IDENTIFICATION</scope>
</reference>
<organism evidence="1 2">
    <name type="scientific">Panagrolaimus sp. JU765</name>
    <dbReference type="NCBI Taxonomy" id="591449"/>
    <lineage>
        <taxon>Eukaryota</taxon>
        <taxon>Metazoa</taxon>
        <taxon>Ecdysozoa</taxon>
        <taxon>Nematoda</taxon>
        <taxon>Chromadorea</taxon>
        <taxon>Rhabditida</taxon>
        <taxon>Tylenchina</taxon>
        <taxon>Panagrolaimomorpha</taxon>
        <taxon>Panagrolaimoidea</taxon>
        <taxon>Panagrolaimidae</taxon>
        <taxon>Panagrolaimus</taxon>
    </lineage>
</organism>
<proteinExistence type="predicted"/>
<name>A0AC34RDA0_9BILA</name>